<sequence length="177" mass="19816">MRKQFVGALAATLVASSIAIPAAEAKVTTFERADGGCWAISEKDELVVPEELVGEATPWGSDQEKNFLSDDYMRWNISKHDDLIGWSNKQIATYQRNGVTPDEQRRIDRIKIFRGQLQTQRNDMNACLRAGAKDPISQLSSQFGLPTIAQLQAQFEAQIRQAEAQLRKMAAQFGIKF</sequence>
<dbReference type="AlphaFoldDB" id="A0A8I1LCJ2"/>
<dbReference type="RefSeq" id="WP_005325508.1">
    <property type="nucleotide sequence ID" value="NZ_JAEHFL010000005.1"/>
</dbReference>
<evidence type="ECO:0000313" key="3">
    <source>
        <dbReference type="Proteomes" id="UP000603369"/>
    </source>
</evidence>
<comment type="caution">
    <text evidence="2">The sequence shown here is derived from an EMBL/GenBank/DDBJ whole genome shotgun (WGS) entry which is preliminary data.</text>
</comment>
<evidence type="ECO:0008006" key="4">
    <source>
        <dbReference type="Google" id="ProtNLM"/>
    </source>
</evidence>
<keyword evidence="3" id="KW-1185">Reference proteome</keyword>
<name>A0A8I1LCJ2_9CORY</name>
<protein>
    <recommendedName>
        <fullName evidence="4">Secreted protein</fullName>
    </recommendedName>
</protein>
<accession>A0A8I1LCJ2</accession>
<organism evidence="2 3">
    <name type="scientific">Corynebacterium tuberculostearicum</name>
    <dbReference type="NCBI Taxonomy" id="38304"/>
    <lineage>
        <taxon>Bacteria</taxon>
        <taxon>Bacillati</taxon>
        <taxon>Actinomycetota</taxon>
        <taxon>Actinomycetes</taxon>
        <taxon>Mycobacteriales</taxon>
        <taxon>Corynebacteriaceae</taxon>
        <taxon>Corynebacterium</taxon>
    </lineage>
</organism>
<feature type="chain" id="PRO_5034257179" description="Secreted protein" evidence="1">
    <location>
        <begin position="26"/>
        <end position="177"/>
    </location>
</feature>
<keyword evidence="1" id="KW-0732">Signal</keyword>
<evidence type="ECO:0000256" key="1">
    <source>
        <dbReference type="SAM" id="SignalP"/>
    </source>
</evidence>
<feature type="signal peptide" evidence="1">
    <location>
        <begin position="1"/>
        <end position="25"/>
    </location>
</feature>
<dbReference type="Proteomes" id="UP000603369">
    <property type="component" value="Unassembled WGS sequence"/>
</dbReference>
<gene>
    <name evidence="2" type="ORF">JDP02_04280</name>
</gene>
<reference evidence="2 3" key="1">
    <citation type="submission" date="2020-12" db="EMBL/GenBank/DDBJ databases">
        <title>Draft genome sequence of the commensal strain Corynebacterium tuberculostearicum MFP09/CIP 102622 isolated from human skin.</title>
        <authorList>
            <person name="Boukerb A.M."/>
            <person name="Janvier X."/>
            <person name="Feuilloley M.G.J."/>
            <person name="Groboillot A."/>
        </authorList>
    </citation>
    <scope>NUCLEOTIDE SEQUENCE [LARGE SCALE GENOMIC DNA]</scope>
    <source>
        <strain evidence="2 3">CIP 102622</strain>
    </source>
</reference>
<dbReference type="EMBL" id="JAEHFL010000005">
    <property type="protein sequence ID" value="MBK3427734.1"/>
    <property type="molecule type" value="Genomic_DNA"/>
</dbReference>
<evidence type="ECO:0000313" key="2">
    <source>
        <dbReference type="EMBL" id="MBK3427734.1"/>
    </source>
</evidence>
<proteinExistence type="predicted"/>